<keyword evidence="5 8" id="KW-0489">Methyltransferase</keyword>
<evidence type="ECO:0000256" key="9">
    <source>
        <dbReference type="PIRSR" id="PIRSR016305-1"/>
    </source>
</evidence>
<dbReference type="GO" id="GO:0032259">
    <property type="term" value="P:methylation"/>
    <property type="evidence" value="ECO:0007669"/>
    <property type="project" value="UniProtKB-KW"/>
</dbReference>
<dbReference type="PIRSF" id="PIRSF016305">
    <property type="entry name" value="LCM_mtfrase"/>
    <property type="match status" value="1"/>
</dbReference>
<comment type="similarity">
    <text evidence="2 8">Belongs to the methyltransferase superfamily. LCMT family.</text>
</comment>
<dbReference type="Proteomes" id="UP000663699">
    <property type="component" value="Chromosome 2"/>
</dbReference>
<feature type="binding site" evidence="9">
    <location>
        <position position="228"/>
    </location>
    <ligand>
        <name>S-adenosyl-L-methionine</name>
        <dbReference type="ChEBI" id="CHEBI:59789"/>
    </ligand>
</feature>
<comment type="catalytic activity">
    <reaction evidence="1 8">
        <text>[phosphatase 2A protein]-C-terminal L-leucine + S-adenosyl-L-methionine = [phosphatase 2A protein]-C-terminal L-leucine methyl ester + S-adenosyl-L-homocysteine</text>
        <dbReference type="Rhea" id="RHEA:48544"/>
        <dbReference type="Rhea" id="RHEA-COMP:12134"/>
        <dbReference type="Rhea" id="RHEA-COMP:12135"/>
        <dbReference type="ChEBI" id="CHEBI:57856"/>
        <dbReference type="ChEBI" id="CHEBI:59789"/>
        <dbReference type="ChEBI" id="CHEBI:90516"/>
        <dbReference type="ChEBI" id="CHEBI:90517"/>
        <dbReference type="EC" id="2.1.1.233"/>
    </reaction>
</comment>
<feature type="binding site" evidence="9">
    <location>
        <begin position="204"/>
        <end position="205"/>
    </location>
    <ligand>
        <name>S-adenosyl-L-methionine</name>
        <dbReference type="ChEBI" id="CHEBI:59789"/>
    </ligand>
</feature>
<evidence type="ECO:0000256" key="2">
    <source>
        <dbReference type="ARBA" id="ARBA00010703"/>
    </source>
</evidence>
<dbReference type="Pfam" id="PF04072">
    <property type="entry name" value="LCM"/>
    <property type="match status" value="1"/>
</dbReference>
<comment type="function">
    <text evidence="8">Methylates the carboxyl group of the C-terminal leucine residue of protein phosphatase 2A catalytic subunits to form alpha-leucine ester residues.</text>
</comment>
<evidence type="ECO:0000256" key="5">
    <source>
        <dbReference type="ARBA" id="ARBA00022603"/>
    </source>
</evidence>
<protein>
    <recommendedName>
        <fullName evidence="4 8">Leucine carboxyl methyltransferase 1</fullName>
        <ecNumber evidence="3 8">2.1.1.233</ecNumber>
    </recommendedName>
</protein>
<evidence type="ECO:0000313" key="10">
    <source>
        <dbReference type="EMBL" id="QSL64539.1"/>
    </source>
</evidence>
<evidence type="ECO:0000256" key="8">
    <source>
        <dbReference type="PIRNR" id="PIRNR016305"/>
    </source>
</evidence>
<dbReference type="OrthoDB" id="203237at2759"/>
<evidence type="ECO:0000256" key="1">
    <source>
        <dbReference type="ARBA" id="ARBA00000724"/>
    </source>
</evidence>
<dbReference type="InterPro" id="IPR029063">
    <property type="entry name" value="SAM-dependent_MTases_sf"/>
</dbReference>
<accession>A0A899FZ38</accession>
<dbReference type="PANTHER" id="PTHR13600:SF21">
    <property type="entry name" value="LEUCINE CARBOXYL METHYLTRANSFERASE 1"/>
    <property type="match status" value="1"/>
</dbReference>
<dbReference type="PANTHER" id="PTHR13600">
    <property type="entry name" value="LEUCINE CARBOXYL METHYLTRANSFERASE"/>
    <property type="match status" value="1"/>
</dbReference>
<proteinExistence type="inferred from homology"/>
<dbReference type="InterPro" id="IPR007213">
    <property type="entry name" value="Ppm1/Ppm2/Tcmp"/>
</dbReference>
<organism evidence="10 11">
    <name type="scientific">Pneumocystis wakefieldiae</name>
    <dbReference type="NCBI Taxonomy" id="38082"/>
    <lineage>
        <taxon>Eukaryota</taxon>
        <taxon>Fungi</taxon>
        <taxon>Dikarya</taxon>
        <taxon>Ascomycota</taxon>
        <taxon>Taphrinomycotina</taxon>
        <taxon>Pneumocystomycetes</taxon>
        <taxon>Pneumocystaceae</taxon>
        <taxon>Pneumocystis</taxon>
    </lineage>
</organism>
<evidence type="ECO:0000256" key="7">
    <source>
        <dbReference type="ARBA" id="ARBA00022691"/>
    </source>
</evidence>
<evidence type="ECO:0000256" key="4">
    <source>
        <dbReference type="ARBA" id="ARBA00017497"/>
    </source>
</evidence>
<dbReference type="EMBL" id="CP054533">
    <property type="protein sequence ID" value="QSL64539.1"/>
    <property type="molecule type" value="Genomic_DNA"/>
</dbReference>
<dbReference type="AlphaFoldDB" id="A0A899FZ38"/>
<keyword evidence="11" id="KW-1185">Reference proteome</keyword>
<dbReference type="SUPFAM" id="SSF53335">
    <property type="entry name" value="S-adenosyl-L-methionine-dependent methyltransferases"/>
    <property type="match status" value="1"/>
</dbReference>
<evidence type="ECO:0000256" key="6">
    <source>
        <dbReference type="ARBA" id="ARBA00022679"/>
    </source>
</evidence>
<reference evidence="10" key="1">
    <citation type="submission" date="2020-06" db="EMBL/GenBank/DDBJ databases">
        <title>Genomes of multiple members of Pneumocystis genus reveal paths to human pathogen Pneumocystis jirovecii.</title>
        <authorList>
            <person name="Cisse O.H."/>
            <person name="Ma L."/>
            <person name="Dekker J."/>
            <person name="Khil P."/>
            <person name="Jo J."/>
            <person name="Brenchley J."/>
            <person name="Blair R."/>
            <person name="Pahar B."/>
            <person name="Chabe M."/>
            <person name="Van Rompay K.A."/>
            <person name="Keesler R."/>
            <person name="Sukura A."/>
            <person name="Hirsch V."/>
            <person name="Kutty G."/>
            <person name="Liu Y."/>
            <person name="Peng L."/>
            <person name="Chen J."/>
            <person name="Song J."/>
            <person name="Weissenbacher-Lang C."/>
            <person name="Xu J."/>
            <person name="Upham N.S."/>
            <person name="Stajich J.E."/>
            <person name="Cuomo C.A."/>
            <person name="Cushion M.T."/>
            <person name="Kovacs J.A."/>
        </authorList>
    </citation>
    <scope>NUCLEOTIDE SEQUENCE</scope>
    <source>
        <strain evidence="10">2A</strain>
    </source>
</reference>
<dbReference type="EC" id="2.1.1.233" evidence="3 8"/>
<evidence type="ECO:0000313" key="11">
    <source>
        <dbReference type="Proteomes" id="UP000663699"/>
    </source>
</evidence>
<dbReference type="GO" id="GO:0018423">
    <property type="term" value="F:protein C-terminal leucine carboxyl O-methyltransferase activity"/>
    <property type="evidence" value="ECO:0007669"/>
    <property type="project" value="UniProtKB-EC"/>
</dbReference>
<sequence>MCIILSSFKNYYFSLLDFDFNIFYGVLESLYFYISLLYNMEFSDLDADARIQSTNDEALSSKWSAVQAGYFDDPFIKYMIKDKIKIKKSPIINRGTYIRTMVIDKFIHSFLQFVNPLEKKQIISFGAGSDTRYFNIMSTLGKSVNFIFHELDFSAVTQHKVSIISKTQVLLDIIKSSCDSPDDLEINLHSGTILSPSYCIHPIDLRTLTSIPLPSKIDGNLPTLILSECCLVYLEPQEADQLVQWSVNTFSSKGLGIVIYEPIKNFDLFGKMMVKNLASRGISFKTLDKYSTTEKQSIRLFDLGFTGYQNAVTIKQIYDEWFDHYDKMRISKVELLDEIEEWDLLASHYCVAWGWKDEHENGYFKEWCKF</sequence>
<evidence type="ECO:0000256" key="3">
    <source>
        <dbReference type="ARBA" id="ARBA00012834"/>
    </source>
</evidence>
<dbReference type="Gene3D" id="3.40.50.150">
    <property type="entry name" value="Vaccinia Virus protein VP39"/>
    <property type="match status" value="1"/>
</dbReference>
<gene>
    <name evidence="10" type="ORF">MERGE_001840</name>
</gene>
<feature type="binding site" evidence="9">
    <location>
        <position position="99"/>
    </location>
    <ligand>
        <name>S-adenosyl-L-methionine</name>
        <dbReference type="ChEBI" id="CHEBI:59789"/>
    </ligand>
</feature>
<dbReference type="InterPro" id="IPR016651">
    <property type="entry name" value="LCMT1"/>
</dbReference>
<feature type="binding site" evidence="9">
    <location>
        <position position="126"/>
    </location>
    <ligand>
        <name>S-adenosyl-L-methionine</name>
        <dbReference type="ChEBI" id="CHEBI:59789"/>
    </ligand>
</feature>
<keyword evidence="7 8" id="KW-0949">S-adenosyl-L-methionine</keyword>
<keyword evidence="6 8" id="KW-0808">Transferase</keyword>
<name>A0A899FZ38_9ASCO</name>